<dbReference type="EMBL" id="LXQE01000151">
    <property type="protein sequence ID" value="RCJ35688.1"/>
    <property type="molecule type" value="Genomic_DNA"/>
</dbReference>
<organism evidence="1 2">
    <name type="scientific">Nostoc punctiforme NIES-2108</name>
    <dbReference type="NCBI Taxonomy" id="1356359"/>
    <lineage>
        <taxon>Bacteria</taxon>
        <taxon>Bacillati</taxon>
        <taxon>Cyanobacteriota</taxon>
        <taxon>Cyanophyceae</taxon>
        <taxon>Nostocales</taxon>
        <taxon>Nostocaceae</taxon>
        <taxon>Nostoc</taxon>
    </lineage>
</organism>
<name>A0A367RGL6_NOSPU</name>
<comment type="caution">
    <text evidence="1">The sequence shown here is derived from an EMBL/GenBank/DDBJ whole genome shotgun (WGS) entry which is preliminary data.</text>
</comment>
<accession>A0A367RGL6</accession>
<proteinExistence type="predicted"/>
<evidence type="ECO:0000313" key="2">
    <source>
        <dbReference type="Proteomes" id="UP000252085"/>
    </source>
</evidence>
<dbReference type="Proteomes" id="UP000252085">
    <property type="component" value="Unassembled WGS sequence"/>
</dbReference>
<protein>
    <submittedName>
        <fullName evidence="1">Uncharacterized protein</fullName>
    </submittedName>
</protein>
<reference evidence="2" key="1">
    <citation type="submission" date="2016-04" db="EMBL/GenBank/DDBJ databases">
        <authorList>
            <person name="Tabuchi Yagui T.R."/>
        </authorList>
    </citation>
    <scope>NUCLEOTIDE SEQUENCE [LARGE SCALE GENOMIC DNA]</scope>
</reference>
<dbReference type="AlphaFoldDB" id="A0A367RGL6"/>
<sequence>MKKINYIPEIVGETTDVESWLMRAGLRFSDLGDDAASIEIRRQWREYQAAVHRCCVTLHQPPSGIQLSGDYASLRIPGAALTNCAIDRLSSRPKSLD</sequence>
<evidence type="ECO:0000313" key="1">
    <source>
        <dbReference type="EMBL" id="RCJ35688.1"/>
    </source>
</evidence>
<gene>
    <name evidence="1" type="ORF">A6769_18775</name>
</gene>